<dbReference type="RefSeq" id="WP_376885530.1">
    <property type="nucleotide sequence ID" value="NZ_JBHUHR010000023.1"/>
</dbReference>
<comment type="caution">
    <text evidence="1">The sequence shown here is derived from an EMBL/GenBank/DDBJ whole genome shotgun (WGS) entry which is preliminary data.</text>
</comment>
<dbReference type="Proteomes" id="UP001597361">
    <property type="component" value="Unassembled WGS sequence"/>
</dbReference>
<protein>
    <submittedName>
        <fullName evidence="1">Uncharacterized protein</fullName>
    </submittedName>
</protein>
<gene>
    <name evidence="1" type="ORF">ACFSKL_09040</name>
</gene>
<name>A0ABW4VLC7_9BACT</name>
<evidence type="ECO:0000313" key="2">
    <source>
        <dbReference type="Proteomes" id="UP001597361"/>
    </source>
</evidence>
<dbReference type="EMBL" id="JBHUHR010000023">
    <property type="protein sequence ID" value="MFD2034934.1"/>
    <property type="molecule type" value="Genomic_DNA"/>
</dbReference>
<accession>A0ABW4VLC7</accession>
<reference evidence="2" key="1">
    <citation type="journal article" date="2019" name="Int. J. Syst. Evol. Microbiol.">
        <title>The Global Catalogue of Microorganisms (GCM) 10K type strain sequencing project: providing services to taxonomists for standard genome sequencing and annotation.</title>
        <authorList>
            <consortium name="The Broad Institute Genomics Platform"/>
            <consortium name="The Broad Institute Genome Sequencing Center for Infectious Disease"/>
            <person name="Wu L."/>
            <person name="Ma J."/>
        </authorList>
    </citation>
    <scope>NUCLEOTIDE SEQUENCE [LARGE SCALE GENOMIC DNA]</scope>
    <source>
        <strain evidence="2">CGMCC 1.15180</strain>
    </source>
</reference>
<sequence length="82" mass="10096">MSREDFKRLTLQKKIQKLYVDGTFVVAIRYYAHKVNLYLLGNEYVEVFYNHKHDKIDKIDFLNRDHTRMKFYLDQISLKIEH</sequence>
<keyword evidence="2" id="KW-1185">Reference proteome</keyword>
<organism evidence="1 2">
    <name type="scientific">Belliella marina</name>
    <dbReference type="NCBI Taxonomy" id="1644146"/>
    <lineage>
        <taxon>Bacteria</taxon>
        <taxon>Pseudomonadati</taxon>
        <taxon>Bacteroidota</taxon>
        <taxon>Cytophagia</taxon>
        <taxon>Cytophagales</taxon>
        <taxon>Cyclobacteriaceae</taxon>
        <taxon>Belliella</taxon>
    </lineage>
</organism>
<evidence type="ECO:0000313" key="1">
    <source>
        <dbReference type="EMBL" id="MFD2034934.1"/>
    </source>
</evidence>
<proteinExistence type="predicted"/>